<sequence length="541" mass="61478">MPTDVTLVATILRDRNKRTTDNILNDLKNLYRNFVCDEDDSISTRKSAMEPDVLLFFSNCTNINDNFVCSSDENSDPQKHAKFKCHSVILAARSPFFRNLIEKRCVESHNLCKKSNNGPKSISCNENAELLNIVLDETVIPRQYAPVILHAMYTDQVDLSLVIRGCVSNTSCLTEVQAIASGKCQVSPVSEATEIYHIAKFLEFDKLVEGCEDIIISCITIETLPSIYSWSNECYGSKFVRRFCVNFLCSEFVKVANSITLFDLEESILVETLRSDFLQASELEILNTIIKWGEHQLVKKIEEREPNILMGTTHSISRKGVRRSDLSDVELKEVLTELSPLIRTDFMLPISHPTFLNAQQRNLITRHGSSIKQPLTRTYSAPHGHTCICSTAVTPKITRPRLFRPYYEMARQLLEQRLTEQPEQLNALINLHPPLLSAPKCLSTPSPYRAISSLSRTSDRCYGGRWRTDEDEKSQISVEDQDFATSNQNVLEQIIERVCEVWQSKDVKRALACGCVFHRQLVVEQKWGLQCLGKVVWSSSL</sequence>
<evidence type="ECO:0000313" key="2">
    <source>
        <dbReference type="Proteomes" id="UP000887565"/>
    </source>
</evidence>
<dbReference type="Pfam" id="PF07707">
    <property type="entry name" value="BACK"/>
    <property type="match status" value="1"/>
</dbReference>
<evidence type="ECO:0000313" key="3">
    <source>
        <dbReference type="WBParaSite" id="nRc.2.0.1.t21740-RA"/>
    </source>
</evidence>
<protein>
    <submittedName>
        <fullName evidence="3">BTB domain-containing protein</fullName>
    </submittedName>
</protein>
<name>A0A915J6H7_ROMCU</name>
<dbReference type="Gene3D" id="3.30.710.10">
    <property type="entry name" value="Potassium Channel Kv1.1, Chain A"/>
    <property type="match status" value="1"/>
</dbReference>
<dbReference type="InterPro" id="IPR011333">
    <property type="entry name" value="SKP1/BTB/POZ_sf"/>
</dbReference>
<dbReference type="GO" id="GO:0061138">
    <property type="term" value="P:morphogenesis of a branching epithelium"/>
    <property type="evidence" value="ECO:0007669"/>
    <property type="project" value="InterPro"/>
</dbReference>
<proteinExistence type="predicted"/>
<accession>A0A915J6H7</accession>
<keyword evidence="2" id="KW-1185">Reference proteome</keyword>
<dbReference type="Pfam" id="PF00651">
    <property type="entry name" value="BTB"/>
    <property type="match status" value="1"/>
</dbReference>
<feature type="domain" description="BTB" evidence="1">
    <location>
        <begin position="51"/>
        <end position="161"/>
    </location>
</feature>
<dbReference type="InterPro" id="IPR042345">
    <property type="entry name" value="Btbd7"/>
</dbReference>
<dbReference type="PANTHER" id="PTHR16064:SF3">
    <property type="entry name" value="BTB_POZ DOMAIN-CONTAINING PROTEIN 7"/>
    <property type="match status" value="1"/>
</dbReference>
<dbReference type="PROSITE" id="PS50097">
    <property type="entry name" value="BTB"/>
    <property type="match status" value="1"/>
</dbReference>
<dbReference type="Proteomes" id="UP000887565">
    <property type="component" value="Unplaced"/>
</dbReference>
<reference evidence="3" key="1">
    <citation type="submission" date="2022-11" db="UniProtKB">
        <authorList>
            <consortium name="WormBaseParasite"/>
        </authorList>
    </citation>
    <scope>IDENTIFICATION</scope>
</reference>
<dbReference type="SUPFAM" id="SSF54695">
    <property type="entry name" value="POZ domain"/>
    <property type="match status" value="1"/>
</dbReference>
<dbReference type="AlphaFoldDB" id="A0A915J6H7"/>
<organism evidence="2 3">
    <name type="scientific">Romanomermis culicivorax</name>
    <name type="common">Nematode worm</name>
    <dbReference type="NCBI Taxonomy" id="13658"/>
    <lineage>
        <taxon>Eukaryota</taxon>
        <taxon>Metazoa</taxon>
        <taxon>Ecdysozoa</taxon>
        <taxon>Nematoda</taxon>
        <taxon>Enoplea</taxon>
        <taxon>Dorylaimia</taxon>
        <taxon>Mermithida</taxon>
        <taxon>Mermithoidea</taxon>
        <taxon>Mermithidae</taxon>
        <taxon>Romanomermis</taxon>
    </lineage>
</organism>
<dbReference type="InterPro" id="IPR000210">
    <property type="entry name" value="BTB/POZ_dom"/>
</dbReference>
<dbReference type="WBParaSite" id="nRc.2.0.1.t21740-RA">
    <property type="protein sequence ID" value="nRc.2.0.1.t21740-RA"/>
    <property type="gene ID" value="nRc.2.0.1.g21740"/>
</dbReference>
<dbReference type="PANTHER" id="PTHR16064">
    <property type="entry name" value="BTB POZ DOMAIN CONTAINING 7"/>
    <property type="match status" value="1"/>
</dbReference>
<dbReference type="SMART" id="SM00225">
    <property type="entry name" value="BTB"/>
    <property type="match status" value="1"/>
</dbReference>
<evidence type="ECO:0000259" key="1">
    <source>
        <dbReference type="PROSITE" id="PS50097"/>
    </source>
</evidence>
<dbReference type="InterPro" id="IPR011705">
    <property type="entry name" value="BACK"/>
</dbReference>